<keyword evidence="12" id="KW-1185">Reference proteome</keyword>
<dbReference type="Proteomes" id="UP000579812">
    <property type="component" value="Unassembled WGS sequence"/>
</dbReference>
<dbReference type="InterPro" id="IPR001190">
    <property type="entry name" value="SRCR"/>
</dbReference>
<dbReference type="Gene3D" id="3.10.250.10">
    <property type="entry name" value="SRCR-like domain"/>
    <property type="match status" value="2"/>
</dbReference>
<organism evidence="11 12">
    <name type="scientific">Onychostoma macrolepis</name>
    <dbReference type="NCBI Taxonomy" id="369639"/>
    <lineage>
        <taxon>Eukaryota</taxon>
        <taxon>Metazoa</taxon>
        <taxon>Chordata</taxon>
        <taxon>Craniata</taxon>
        <taxon>Vertebrata</taxon>
        <taxon>Euteleostomi</taxon>
        <taxon>Actinopterygii</taxon>
        <taxon>Neopterygii</taxon>
        <taxon>Teleostei</taxon>
        <taxon>Ostariophysi</taxon>
        <taxon>Cypriniformes</taxon>
        <taxon>Cyprinidae</taxon>
        <taxon>Acrossocheilinae</taxon>
        <taxon>Onychostoma</taxon>
    </lineage>
</organism>
<evidence type="ECO:0000256" key="9">
    <source>
        <dbReference type="PROSITE-ProRule" id="PRU00196"/>
    </source>
</evidence>
<evidence type="ECO:0000256" key="5">
    <source>
        <dbReference type="ARBA" id="ARBA00022989"/>
    </source>
</evidence>
<evidence type="ECO:0000313" key="12">
    <source>
        <dbReference type="Proteomes" id="UP000579812"/>
    </source>
</evidence>
<keyword evidence="5" id="KW-1133">Transmembrane helix</keyword>
<comment type="subcellular location">
    <subcellularLocation>
        <location evidence="1">Membrane</location>
        <topology evidence="1">Single-pass membrane protein</topology>
    </subcellularLocation>
</comment>
<keyword evidence="6" id="KW-0472">Membrane</keyword>
<name>A0A7J6D765_9TELE</name>
<comment type="caution">
    <text evidence="9">Lacks conserved residue(s) required for the propagation of feature annotation.</text>
</comment>
<evidence type="ECO:0000256" key="4">
    <source>
        <dbReference type="ARBA" id="ARBA00022737"/>
    </source>
</evidence>
<sequence length="374" mass="41641">MISCRHRDKDASEETGTLTDVKLVSGSSECDGRVQIRYNKQWGAVCHSGWDLADATVLCRELDCGDIAEPKAYVGTSGQIWVDQLACTGNELTVQDCPFTGWGVSSCLDGLHAGVFCQKTLRKVVVRILVKAKTGVNFNDAQIKNNLLEKIRNVVGSKVNWITQPDEQVFHKRRTATDVKLVSGSSECDGRVQIRYNKQWGAVCHSGWDLADATVLCRELNCGDIVEPKEYVETSELILMDELACTGNELTVQDCPFTGWGVSSCLDGLHAGVFCQKTVRKVVVRIAVKAKIGVNVNDPDIKNKLLDKIRSVVESKGEYSVNWRTQPDEQVFHQQRTATDFSLFEFTSTGDFCILRMCTEAVYRRRETALLQSK</sequence>
<feature type="disulfide bond" evidence="9">
    <location>
        <begin position="245"/>
        <end position="255"/>
    </location>
</feature>
<dbReference type="PANTHER" id="PTHR19331:SF465">
    <property type="entry name" value="EGG PEPTIDE SPERACT RECEPTOR"/>
    <property type="match status" value="1"/>
</dbReference>
<dbReference type="SUPFAM" id="SSF56487">
    <property type="entry name" value="SRCR-like"/>
    <property type="match status" value="2"/>
</dbReference>
<accession>A0A7J6D765</accession>
<evidence type="ECO:0000256" key="6">
    <source>
        <dbReference type="ARBA" id="ARBA00023136"/>
    </source>
</evidence>
<evidence type="ECO:0000256" key="2">
    <source>
        <dbReference type="ARBA" id="ARBA00022692"/>
    </source>
</evidence>
<evidence type="ECO:0000256" key="8">
    <source>
        <dbReference type="ARBA" id="ARBA00023180"/>
    </source>
</evidence>
<evidence type="ECO:0000256" key="7">
    <source>
        <dbReference type="ARBA" id="ARBA00023157"/>
    </source>
</evidence>
<feature type="domain" description="SRCR" evidence="10">
    <location>
        <begin position="179"/>
        <end position="276"/>
    </location>
</feature>
<evidence type="ECO:0000313" key="11">
    <source>
        <dbReference type="EMBL" id="KAF4114844.1"/>
    </source>
</evidence>
<feature type="domain" description="SRCR" evidence="10">
    <location>
        <begin position="21"/>
        <end position="118"/>
    </location>
</feature>
<feature type="disulfide bond" evidence="9">
    <location>
        <begin position="87"/>
        <end position="97"/>
    </location>
</feature>
<gene>
    <name evidence="11" type="ORF">G5714_005067</name>
</gene>
<dbReference type="PRINTS" id="PR00258">
    <property type="entry name" value="SPERACTRCPTR"/>
</dbReference>
<keyword evidence="8" id="KW-0325">Glycoprotein</keyword>
<proteinExistence type="predicted"/>
<dbReference type="EMBL" id="JAAMOB010000004">
    <property type="protein sequence ID" value="KAF4114844.1"/>
    <property type="molecule type" value="Genomic_DNA"/>
</dbReference>
<protein>
    <recommendedName>
        <fullName evidence="10">SRCR domain-containing protein</fullName>
    </recommendedName>
</protein>
<dbReference type="InterPro" id="IPR036772">
    <property type="entry name" value="SRCR-like_dom_sf"/>
</dbReference>
<evidence type="ECO:0000259" key="10">
    <source>
        <dbReference type="PROSITE" id="PS50287"/>
    </source>
</evidence>
<keyword evidence="2" id="KW-0812">Transmembrane</keyword>
<dbReference type="AlphaFoldDB" id="A0A7J6D765"/>
<keyword evidence="4" id="KW-0677">Repeat</keyword>
<evidence type="ECO:0000256" key="3">
    <source>
        <dbReference type="ARBA" id="ARBA00022729"/>
    </source>
</evidence>
<dbReference type="SMART" id="SM00202">
    <property type="entry name" value="SR"/>
    <property type="match status" value="2"/>
</dbReference>
<dbReference type="PANTHER" id="PTHR19331">
    <property type="entry name" value="SCAVENGER RECEPTOR DOMAIN-CONTAINING"/>
    <property type="match status" value="1"/>
</dbReference>
<dbReference type="Pfam" id="PF00530">
    <property type="entry name" value="SRCR"/>
    <property type="match status" value="2"/>
</dbReference>
<keyword evidence="3" id="KW-0732">Signal</keyword>
<dbReference type="PROSITE" id="PS50287">
    <property type="entry name" value="SRCR_2"/>
    <property type="match status" value="2"/>
</dbReference>
<dbReference type="FunFam" id="3.10.250.10:FF:000016">
    <property type="entry name" value="Scavenger receptor cysteine-rich protein type 12"/>
    <property type="match status" value="2"/>
</dbReference>
<keyword evidence="7 9" id="KW-1015">Disulfide bond</keyword>
<dbReference type="GO" id="GO:0016020">
    <property type="term" value="C:membrane"/>
    <property type="evidence" value="ECO:0007669"/>
    <property type="project" value="UniProtKB-SubCell"/>
</dbReference>
<reference evidence="11 12" key="1">
    <citation type="submission" date="2020-04" db="EMBL/GenBank/DDBJ databases">
        <title>Chromosome-level genome assembly of a cyprinid fish Onychostoma macrolepis by integration of Nanopore Sequencing, Bionano and Hi-C technology.</title>
        <authorList>
            <person name="Wang D."/>
        </authorList>
    </citation>
    <scope>NUCLEOTIDE SEQUENCE [LARGE SCALE GENOMIC DNA]</scope>
    <source>
        <strain evidence="11">SWU-2019</strain>
        <tissue evidence="11">Muscle</tissue>
    </source>
</reference>
<comment type="caution">
    <text evidence="11">The sequence shown here is derived from an EMBL/GenBank/DDBJ whole genome shotgun (WGS) entry which is preliminary data.</text>
</comment>
<evidence type="ECO:0000256" key="1">
    <source>
        <dbReference type="ARBA" id="ARBA00004167"/>
    </source>
</evidence>